<evidence type="ECO:0000313" key="1">
    <source>
        <dbReference type="EMBL" id="ORZ35710.1"/>
    </source>
</evidence>
<gene>
    <name evidence="1" type="ORF">BCR44DRAFT_1485261</name>
</gene>
<protein>
    <submittedName>
        <fullName evidence="1">Uncharacterized protein</fullName>
    </submittedName>
</protein>
<dbReference type="Proteomes" id="UP000193411">
    <property type="component" value="Unassembled WGS sequence"/>
</dbReference>
<dbReference type="AlphaFoldDB" id="A0A1Y2HM93"/>
<name>A0A1Y2HM93_9FUNG</name>
<accession>A0A1Y2HM93</accession>
<evidence type="ECO:0000313" key="2">
    <source>
        <dbReference type="Proteomes" id="UP000193411"/>
    </source>
</evidence>
<comment type="caution">
    <text evidence="1">The sequence shown here is derived from an EMBL/GenBank/DDBJ whole genome shotgun (WGS) entry which is preliminary data.</text>
</comment>
<dbReference type="EMBL" id="MCFL01000021">
    <property type="protein sequence ID" value="ORZ35710.1"/>
    <property type="molecule type" value="Genomic_DNA"/>
</dbReference>
<sequence>MVRSFPGTYSTVRTPPTTILLAALGEAGLSAGVISLRRLHLRTRFWEQYQCLLLCHQCVKVTDGPFSGFPITPRLFSC</sequence>
<reference evidence="1 2" key="1">
    <citation type="submission" date="2016-07" db="EMBL/GenBank/DDBJ databases">
        <title>Pervasive Adenine N6-methylation of Active Genes in Fungi.</title>
        <authorList>
            <consortium name="DOE Joint Genome Institute"/>
            <person name="Mondo S.J."/>
            <person name="Dannebaum R.O."/>
            <person name="Kuo R.C."/>
            <person name="Labutti K."/>
            <person name="Haridas S."/>
            <person name="Kuo A."/>
            <person name="Salamov A."/>
            <person name="Ahrendt S.R."/>
            <person name="Lipzen A."/>
            <person name="Sullivan W."/>
            <person name="Andreopoulos W.B."/>
            <person name="Clum A."/>
            <person name="Lindquist E."/>
            <person name="Daum C."/>
            <person name="Ramamoorthy G.K."/>
            <person name="Gryganskyi A."/>
            <person name="Culley D."/>
            <person name="Magnuson J.K."/>
            <person name="James T.Y."/>
            <person name="O'Malley M.A."/>
            <person name="Stajich J.E."/>
            <person name="Spatafora J.W."/>
            <person name="Visel A."/>
            <person name="Grigoriev I.V."/>
        </authorList>
    </citation>
    <scope>NUCLEOTIDE SEQUENCE [LARGE SCALE GENOMIC DNA]</scope>
    <source>
        <strain evidence="1 2">PL171</strain>
    </source>
</reference>
<proteinExistence type="predicted"/>
<keyword evidence="2" id="KW-1185">Reference proteome</keyword>
<organism evidence="1 2">
    <name type="scientific">Catenaria anguillulae PL171</name>
    <dbReference type="NCBI Taxonomy" id="765915"/>
    <lineage>
        <taxon>Eukaryota</taxon>
        <taxon>Fungi</taxon>
        <taxon>Fungi incertae sedis</taxon>
        <taxon>Blastocladiomycota</taxon>
        <taxon>Blastocladiomycetes</taxon>
        <taxon>Blastocladiales</taxon>
        <taxon>Catenariaceae</taxon>
        <taxon>Catenaria</taxon>
    </lineage>
</organism>